<comment type="caution">
    <text evidence="1">The sequence shown here is derived from an EMBL/GenBank/DDBJ whole genome shotgun (WGS) entry which is preliminary data.</text>
</comment>
<name>A0AAE0C4K1_9CHLO</name>
<evidence type="ECO:0000313" key="2">
    <source>
        <dbReference type="Proteomes" id="UP001190700"/>
    </source>
</evidence>
<keyword evidence="2" id="KW-1185">Reference proteome</keyword>
<protein>
    <submittedName>
        <fullName evidence="1">Uncharacterized protein</fullName>
    </submittedName>
</protein>
<sequence>MCVIEQADDADGLVSAFQTAFDSEDDASFARLCARHDRPLVRQDEEPFTFAENVDVGLRAQWLVVPTRHPNTFPWNNSRSATPAVIDEPAVGPEPRVAIETDEDSGICPQQYIDNEPPFEQSFKDKMYIQPGFDKPEQHVSANSFTPLAPWISSTHDSAGIADYDSRSLSLTLNLSLTTRTVRDDVPPPALPGRWCREADDWYMPHGSRVATCQLCSFICMSMCFMHTATASALSGVEIAPRSVVYGHHSVYQNGAVNIFIDTAFLDSGTADFDNDFNLDSDYLDSEYFDIYNLDFEIENNNNYNFCELYPVDHFQGG</sequence>
<dbReference type="EMBL" id="LGRX02029080">
    <property type="protein sequence ID" value="KAK3247305.1"/>
    <property type="molecule type" value="Genomic_DNA"/>
</dbReference>
<organism evidence="1 2">
    <name type="scientific">Cymbomonas tetramitiformis</name>
    <dbReference type="NCBI Taxonomy" id="36881"/>
    <lineage>
        <taxon>Eukaryota</taxon>
        <taxon>Viridiplantae</taxon>
        <taxon>Chlorophyta</taxon>
        <taxon>Pyramimonadophyceae</taxon>
        <taxon>Pyramimonadales</taxon>
        <taxon>Pyramimonadaceae</taxon>
        <taxon>Cymbomonas</taxon>
    </lineage>
</organism>
<gene>
    <name evidence="1" type="ORF">CYMTET_43192</name>
</gene>
<proteinExistence type="predicted"/>
<evidence type="ECO:0000313" key="1">
    <source>
        <dbReference type="EMBL" id="KAK3247305.1"/>
    </source>
</evidence>
<dbReference type="AlphaFoldDB" id="A0AAE0C4K1"/>
<accession>A0AAE0C4K1</accession>
<reference evidence="1 2" key="1">
    <citation type="journal article" date="2015" name="Genome Biol. Evol.">
        <title>Comparative Genomics of a Bacterivorous Green Alga Reveals Evolutionary Causalities and Consequences of Phago-Mixotrophic Mode of Nutrition.</title>
        <authorList>
            <person name="Burns J.A."/>
            <person name="Paasch A."/>
            <person name="Narechania A."/>
            <person name="Kim E."/>
        </authorList>
    </citation>
    <scope>NUCLEOTIDE SEQUENCE [LARGE SCALE GENOMIC DNA]</scope>
    <source>
        <strain evidence="1 2">PLY_AMNH</strain>
    </source>
</reference>
<dbReference type="Proteomes" id="UP001190700">
    <property type="component" value="Unassembled WGS sequence"/>
</dbReference>